<dbReference type="Gene3D" id="1.10.1740.10">
    <property type="match status" value="1"/>
</dbReference>
<dbReference type="EMBL" id="JAGEOJ010000007">
    <property type="protein sequence ID" value="MBO2449179.1"/>
    <property type="molecule type" value="Genomic_DNA"/>
</dbReference>
<evidence type="ECO:0000259" key="6">
    <source>
        <dbReference type="Pfam" id="PF04542"/>
    </source>
</evidence>
<evidence type="ECO:0000256" key="4">
    <source>
        <dbReference type="ARBA" id="ARBA00023125"/>
    </source>
</evidence>
<reference evidence="8" key="1">
    <citation type="submission" date="2021-03" db="EMBL/GenBank/DDBJ databases">
        <authorList>
            <person name="Kanchanasin P."/>
            <person name="Saeng-In P."/>
            <person name="Phongsopitanun W."/>
            <person name="Yuki M."/>
            <person name="Kudo T."/>
            <person name="Ohkuma M."/>
            <person name="Tanasupawat S."/>
        </authorList>
    </citation>
    <scope>NUCLEOTIDE SEQUENCE</scope>
    <source>
        <strain evidence="8">GKU 128</strain>
    </source>
</reference>
<dbReference type="GO" id="GO:0016987">
    <property type="term" value="F:sigma factor activity"/>
    <property type="evidence" value="ECO:0007669"/>
    <property type="project" value="UniProtKB-KW"/>
</dbReference>
<keyword evidence="4" id="KW-0238">DNA-binding</keyword>
<feature type="domain" description="RNA polymerase sigma factor 70 region 4 type 2" evidence="7">
    <location>
        <begin position="132"/>
        <end position="182"/>
    </location>
</feature>
<accession>A0A939PHA1</accession>
<dbReference type="InterPro" id="IPR036388">
    <property type="entry name" value="WH-like_DNA-bd_sf"/>
</dbReference>
<sequence length="201" mass="21787">MTAPPGVVSTHDDDAAVIERSWHEPDRFAEIYDRYFAEIYRYVAARLGRDVADDIAAETFYAAFRRRDRFDPARGAVRPWLYGIATNLVGQHRRDESRRYAALSRVGADGPAGGHEDVVAAKVTAEGIRPQLAGALAALPDGDRDVLLLVALGGLGYTEVAQALEIPGGTVGSRMNRARKKLREALGGTDPTHAHEGKSHG</sequence>
<evidence type="ECO:0000313" key="9">
    <source>
        <dbReference type="Proteomes" id="UP000669179"/>
    </source>
</evidence>
<gene>
    <name evidence="8" type="ORF">J4573_18895</name>
</gene>
<dbReference type="Pfam" id="PF08281">
    <property type="entry name" value="Sigma70_r4_2"/>
    <property type="match status" value="1"/>
</dbReference>
<dbReference type="InterPro" id="IPR007627">
    <property type="entry name" value="RNA_pol_sigma70_r2"/>
</dbReference>
<evidence type="ECO:0000256" key="1">
    <source>
        <dbReference type="ARBA" id="ARBA00010641"/>
    </source>
</evidence>
<dbReference type="Proteomes" id="UP000669179">
    <property type="component" value="Unassembled WGS sequence"/>
</dbReference>
<dbReference type="PANTHER" id="PTHR43133">
    <property type="entry name" value="RNA POLYMERASE ECF-TYPE SIGMA FACTO"/>
    <property type="match status" value="1"/>
</dbReference>
<protein>
    <submittedName>
        <fullName evidence="8">RNA polymerase sigma factor</fullName>
    </submittedName>
</protein>
<dbReference type="InterPro" id="IPR014284">
    <property type="entry name" value="RNA_pol_sigma-70_dom"/>
</dbReference>
<dbReference type="RefSeq" id="WP_208257038.1">
    <property type="nucleotide sequence ID" value="NZ_JAGEOJ010000007.1"/>
</dbReference>
<comment type="similarity">
    <text evidence="1">Belongs to the sigma-70 factor family. ECF subfamily.</text>
</comment>
<dbReference type="InterPro" id="IPR039425">
    <property type="entry name" value="RNA_pol_sigma-70-like"/>
</dbReference>
<evidence type="ECO:0000313" key="8">
    <source>
        <dbReference type="EMBL" id="MBO2449179.1"/>
    </source>
</evidence>
<evidence type="ECO:0000256" key="2">
    <source>
        <dbReference type="ARBA" id="ARBA00023015"/>
    </source>
</evidence>
<dbReference type="AlphaFoldDB" id="A0A939PHA1"/>
<comment type="caution">
    <text evidence="8">The sequence shown here is derived from an EMBL/GenBank/DDBJ whole genome shotgun (WGS) entry which is preliminary data.</text>
</comment>
<evidence type="ECO:0000259" key="7">
    <source>
        <dbReference type="Pfam" id="PF08281"/>
    </source>
</evidence>
<dbReference type="InterPro" id="IPR013324">
    <property type="entry name" value="RNA_pol_sigma_r3/r4-like"/>
</dbReference>
<keyword evidence="3" id="KW-0731">Sigma factor</keyword>
<keyword evidence="9" id="KW-1185">Reference proteome</keyword>
<dbReference type="PANTHER" id="PTHR43133:SF8">
    <property type="entry name" value="RNA POLYMERASE SIGMA FACTOR HI_1459-RELATED"/>
    <property type="match status" value="1"/>
</dbReference>
<dbReference type="GO" id="GO:0003677">
    <property type="term" value="F:DNA binding"/>
    <property type="evidence" value="ECO:0007669"/>
    <property type="project" value="UniProtKB-KW"/>
</dbReference>
<dbReference type="SUPFAM" id="SSF88946">
    <property type="entry name" value="Sigma2 domain of RNA polymerase sigma factors"/>
    <property type="match status" value="1"/>
</dbReference>
<dbReference type="SUPFAM" id="SSF88659">
    <property type="entry name" value="Sigma3 and sigma4 domains of RNA polymerase sigma factors"/>
    <property type="match status" value="1"/>
</dbReference>
<dbReference type="Gene3D" id="1.10.10.10">
    <property type="entry name" value="Winged helix-like DNA-binding domain superfamily/Winged helix DNA-binding domain"/>
    <property type="match status" value="1"/>
</dbReference>
<dbReference type="Pfam" id="PF04542">
    <property type="entry name" value="Sigma70_r2"/>
    <property type="match status" value="1"/>
</dbReference>
<organism evidence="8 9">
    <name type="scientific">Actinomadura barringtoniae</name>
    <dbReference type="NCBI Taxonomy" id="1427535"/>
    <lineage>
        <taxon>Bacteria</taxon>
        <taxon>Bacillati</taxon>
        <taxon>Actinomycetota</taxon>
        <taxon>Actinomycetes</taxon>
        <taxon>Streptosporangiales</taxon>
        <taxon>Thermomonosporaceae</taxon>
        <taxon>Actinomadura</taxon>
    </lineage>
</organism>
<dbReference type="InterPro" id="IPR013249">
    <property type="entry name" value="RNA_pol_sigma70_r4_t2"/>
</dbReference>
<feature type="domain" description="RNA polymerase sigma-70 region 2" evidence="6">
    <location>
        <begin position="32"/>
        <end position="99"/>
    </location>
</feature>
<evidence type="ECO:0000256" key="5">
    <source>
        <dbReference type="ARBA" id="ARBA00023163"/>
    </source>
</evidence>
<dbReference type="NCBIfam" id="TIGR02937">
    <property type="entry name" value="sigma70-ECF"/>
    <property type="match status" value="1"/>
</dbReference>
<keyword evidence="5" id="KW-0804">Transcription</keyword>
<dbReference type="InterPro" id="IPR013325">
    <property type="entry name" value="RNA_pol_sigma_r2"/>
</dbReference>
<proteinExistence type="inferred from homology"/>
<name>A0A939PHA1_9ACTN</name>
<evidence type="ECO:0000256" key="3">
    <source>
        <dbReference type="ARBA" id="ARBA00023082"/>
    </source>
</evidence>
<keyword evidence="2" id="KW-0805">Transcription regulation</keyword>
<dbReference type="GO" id="GO:0006352">
    <property type="term" value="P:DNA-templated transcription initiation"/>
    <property type="evidence" value="ECO:0007669"/>
    <property type="project" value="InterPro"/>
</dbReference>